<evidence type="ECO:0000313" key="2">
    <source>
        <dbReference type="EMBL" id="GFY50665.1"/>
    </source>
</evidence>
<feature type="region of interest" description="Disordered" evidence="1">
    <location>
        <begin position="82"/>
        <end position="103"/>
    </location>
</feature>
<evidence type="ECO:0000256" key="1">
    <source>
        <dbReference type="SAM" id="MobiDB-lite"/>
    </source>
</evidence>
<dbReference type="AlphaFoldDB" id="A0A8X6XDG7"/>
<reference evidence="2" key="1">
    <citation type="submission" date="2020-08" db="EMBL/GenBank/DDBJ databases">
        <title>Multicomponent nature underlies the extraordinary mechanical properties of spider dragline silk.</title>
        <authorList>
            <person name="Kono N."/>
            <person name="Nakamura H."/>
            <person name="Mori M."/>
            <person name="Yoshida Y."/>
            <person name="Ohtoshi R."/>
            <person name="Malay A.D."/>
            <person name="Moran D.A.P."/>
            <person name="Tomita M."/>
            <person name="Numata K."/>
            <person name="Arakawa K."/>
        </authorList>
    </citation>
    <scope>NUCLEOTIDE SEQUENCE</scope>
</reference>
<dbReference type="EMBL" id="BMAV01007632">
    <property type="protein sequence ID" value="GFY50665.1"/>
    <property type="molecule type" value="Genomic_DNA"/>
</dbReference>
<organism evidence="2 3">
    <name type="scientific">Trichonephila inaurata madagascariensis</name>
    <dbReference type="NCBI Taxonomy" id="2747483"/>
    <lineage>
        <taxon>Eukaryota</taxon>
        <taxon>Metazoa</taxon>
        <taxon>Ecdysozoa</taxon>
        <taxon>Arthropoda</taxon>
        <taxon>Chelicerata</taxon>
        <taxon>Arachnida</taxon>
        <taxon>Araneae</taxon>
        <taxon>Araneomorphae</taxon>
        <taxon>Entelegynae</taxon>
        <taxon>Araneoidea</taxon>
        <taxon>Nephilidae</taxon>
        <taxon>Trichonephila</taxon>
        <taxon>Trichonephila inaurata</taxon>
    </lineage>
</organism>
<gene>
    <name evidence="2" type="ORF">TNIN_342711</name>
</gene>
<comment type="caution">
    <text evidence="2">The sequence shown here is derived from an EMBL/GenBank/DDBJ whole genome shotgun (WGS) entry which is preliminary data.</text>
</comment>
<dbReference type="Proteomes" id="UP000886998">
    <property type="component" value="Unassembled WGS sequence"/>
</dbReference>
<keyword evidence="3" id="KW-1185">Reference proteome</keyword>
<evidence type="ECO:0000313" key="3">
    <source>
        <dbReference type="Proteomes" id="UP000886998"/>
    </source>
</evidence>
<name>A0A8X6XDG7_9ARAC</name>
<accession>A0A8X6XDG7</accession>
<sequence>MLNQIFRFPAVIRTCESEIREESFSPNLTISSFQDKKKKKNSMSLDGVPPISIHLNSGRMCPKSRGPFFNLVTDLKVEGCQKINERDSPTDATGGDEELKPLA</sequence>
<proteinExistence type="predicted"/>
<protein>
    <submittedName>
        <fullName evidence="2">Uncharacterized protein</fullName>
    </submittedName>
</protein>